<keyword evidence="2" id="KW-1185">Reference proteome</keyword>
<comment type="caution">
    <text evidence="1">The sequence shown here is derived from an EMBL/GenBank/DDBJ whole genome shotgun (WGS) entry which is preliminary data.</text>
</comment>
<feature type="non-terminal residue" evidence="1">
    <location>
        <position position="38"/>
    </location>
</feature>
<dbReference type="Proteomes" id="UP000004986">
    <property type="component" value="Unassembled WGS sequence"/>
</dbReference>
<organism evidence="1 2">
    <name type="scientific">Pseudomonas syringae pv. pisi str. 1704B</name>
    <dbReference type="NCBI Taxonomy" id="629263"/>
    <lineage>
        <taxon>Bacteria</taxon>
        <taxon>Pseudomonadati</taxon>
        <taxon>Pseudomonadota</taxon>
        <taxon>Gammaproteobacteria</taxon>
        <taxon>Pseudomonadales</taxon>
        <taxon>Pseudomonadaceae</taxon>
        <taxon>Pseudomonas</taxon>
        <taxon>Pseudomonas syringae</taxon>
    </lineage>
</organism>
<dbReference type="AlphaFoldDB" id="F3GRM7"/>
<evidence type="ECO:0000313" key="1">
    <source>
        <dbReference type="EMBL" id="EGH49730.1"/>
    </source>
</evidence>
<feature type="non-terminal residue" evidence="1">
    <location>
        <position position="1"/>
    </location>
</feature>
<dbReference type="HOGENOM" id="CLU_3337360_0_0_6"/>
<reference evidence="1 2" key="1">
    <citation type="journal article" date="2011" name="PLoS Pathog.">
        <title>Dynamic evolution of pathogenicity revealed by sequencing and comparative genomics of 19 Pseudomonas syringae isolates.</title>
        <authorList>
            <person name="Baltrus D.A."/>
            <person name="Nishimura M.T."/>
            <person name="Romanchuk A."/>
            <person name="Chang J.H."/>
            <person name="Mukhtar M.S."/>
            <person name="Cherkis K."/>
            <person name="Roach J."/>
            <person name="Grant S.R."/>
            <person name="Jones C.D."/>
            <person name="Dangl J.L."/>
        </authorList>
    </citation>
    <scope>NUCLEOTIDE SEQUENCE [LARGE SCALE GENOMIC DNA]</scope>
    <source>
        <strain evidence="1 2">1704B</strain>
    </source>
</reference>
<accession>F3GRM7</accession>
<proteinExistence type="predicted"/>
<gene>
    <name evidence="1" type="ORF">PSYPI_47988</name>
</gene>
<protein>
    <submittedName>
        <fullName evidence="1">CheW domain-containing protein</fullName>
    </submittedName>
</protein>
<sequence length="38" mass="4355">RPEVKSYTQVYQHDVKPAQASHDVTKAMLRHACLLFDA</sequence>
<dbReference type="EMBL" id="AEAI01004646">
    <property type="protein sequence ID" value="EGH49730.1"/>
    <property type="molecule type" value="Genomic_DNA"/>
</dbReference>
<evidence type="ECO:0000313" key="2">
    <source>
        <dbReference type="Proteomes" id="UP000004986"/>
    </source>
</evidence>
<name>F3GRM7_PSESJ</name>